<feature type="domain" description="DUF1996" evidence="2">
    <location>
        <begin position="35"/>
        <end position="292"/>
    </location>
</feature>
<evidence type="ECO:0000313" key="3">
    <source>
        <dbReference type="EMBL" id="VBB76018.1"/>
    </source>
</evidence>
<evidence type="ECO:0000313" key="4">
    <source>
        <dbReference type="Proteomes" id="UP000280685"/>
    </source>
</evidence>
<evidence type="ECO:0000256" key="1">
    <source>
        <dbReference type="SAM" id="MobiDB-lite"/>
    </source>
</evidence>
<reference evidence="3" key="1">
    <citation type="submission" date="2018-02" db="EMBL/GenBank/DDBJ databases">
        <authorList>
            <person name="Silar P."/>
        </authorList>
    </citation>
    <scope>NUCLEOTIDE SEQUENCE [LARGE SCALE GENOMIC DNA]</scope>
    <source>
        <strain evidence="3">T</strain>
    </source>
</reference>
<protein>
    <recommendedName>
        <fullName evidence="2">DUF1996 domain-containing protein</fullName>
    </recommendedName>
</protein>
<dbReference type="Pfam" id="PF09362">
    <property type="entry name" value="DUF1996"/>
    <property type="match status" value="1"/>
</dbReference>
<proteinExistence type="predicted"/>
<sequence length="554" mass="61438">MKVTNSLAAVLASAGLSEAFWRMECRGRAGLARLDPIVAPGRVSQHAHAIFGSSGFSMNSGHAELTAGSCTSCAAVEDKSAYWSPQMYFKHEDGTFEEVTQAGGMLAYYLLNKDAGNPDKGVKAFPNGFRMVAGDSNRRNYSIGSRNFKDADPEKSLWAMLGETSQEDLAQRAVGFNCLDYNKTPEGALVRHYLPEKGYLDGNCPDGIRLELMFPSCWNGKDLDSANHKSHVAYPDLITDGWCPKGFDTKLPSLMFEIIYETNKFKGIPGEFVMANGDAQGFGFHGDFASGWDEEFLQDAVETCTDPSGLLSACPLFNLQSEDEQRQCQIELPEDLVNEKVTGKRGKSLNPNCVLVTPTRPITDGLFVAESRFGKERPAYTARGPFPCPEFQGPRFLQRLGFYLQRGRMSYPPSSLCDSSLLSPLCERTSNPTESVDLDLHPSSLSLSFSLSLSRNNTPAHRSRSLPTFPLGKPHSFQILLIHSFTFHSFCVLFCGPFDSWCSSSFLRLTSLPPRQRQRHSFRQSDTEPSAGVSSRSTRRQRLLPVTSRIEEWK</sequence>
<feature type="region of interest" description="Disordered" evidence="1">
    <location>
        <begin position="517"/>
        <end position="540"/>
    </location>
</feature>
<accession>A0ABY6S3F0</accession>
<evidence type="ECO:0000259" key="2">
    <source>
        <dbReference type="Pfam" id="PF09362"/>
    </source>
</evidence>
<organism evidence="3 4">
    <name type="scientific">Podospora comata</name>
    <dbReference type="NCBI Taxonomy" id="48703"/>
    <lineage>
        <taxon>Eukaryota</taxon>
        <taxon>Fungi</taxon>
        <taxon>Dikarya</taxon>
        <taxon>Ascomycota</taxon>
        <taxon>Pezizomycotina</taxon>
        <taxon>Sordariomycetes</taxon>
        <taxon>Sordariomycetidae</taxon>
        <taxon>Sordariales</taxon>
        <taxon>Podosporaceae</taxon>
        <taxon>Podospora</taxon>
    </lineage>
</organism>
<gene>
    <name evidence="3" type="ORF">PODCO_209060</name>
</gene>
<dbReference type="PANTHER" id="PTHR43662">
    <property type="match status" value="1"/>
</dbReference>
<dbReference type="PANTHER" id="PTHR43662:SF7">
    <property type="entry name" value="DUF1996 DOMAIN-CONTAINING PROTEIN"/>
    <property type="match status" value="1"/>
</dbReference>
<keyword evidence="4" id="KW-1185">Reference proteome</keyword>
<dbReference type="EMBL" id="LR026965">
    <property type="protein sequence ID" value="VBB76018.1"/>
    <property type="molecule type" value="Genomic_DNA"/>
</dbReference>
<dbReference type="Proteomes" id="UP000280685">
    <property type="component" value="Chromosome 2"/>
</dbReference>
<dbReference type="InterPro" id="IPR018535">
    <property type="entry name" value="DUF1996"/>
</dbReference>
<name>A0ABY6S3F0_PODCO</name>